<keyword evidence="3" id="KW-1185">Reference proteome</keyword>
<feature type="transmembrane region" description="Helical" evidence="1">
    <location>
        <begin position="138"/>
        <end position="158"/>
    </location>
</feature>
<gene>
    <name evidence="2" type="ORF">U2F25_16280</name>
</gene>
<dbReference type="InterPro" id="IPR010640">
    <property type="entry name" value="Low_temperature_requirement_A"/>
</dbReference>
<dbReference type="EMBL" id="JAXOTQ010000019">
    <property type="protein sequence ID" value="MDZ5490998.1"/>
    <property type="molecule type" value="Genomic_DNA"/>
</dbReference>
<dbReference type="Proteomes" id="UP001290101">
    <property type="component" value="Unassembled WGS sequence"/>
</dbReference>
<organism evidence="2 3">
    <name type="scientific">Micromonospora sicca</name>
    <dbReference type="NCBI Taxonomy" id="2202420"/>
    <lineage>
        <taxon>Bacteria</taxon>
        <taxon>Bacillati</taxon>
        <taxon>Actinomycetota</taxon>
        <taxon>Actinomycetes</taxon>
        <taxon>Micromonosporales</taxon>
        <taxon>Micromonosporaceae</taxon>
        <taxon>Micromonospora</taxon>
    </lineage>
</organism>
<dbReference type="RefSeq" id="WP_322441052.1">
    <property type="nucleotide sequence ID" value="NZ_JAXOTQ010000019.1"/>
</dbReference>
<keyword evidence="1" id="KW-0812">Transmembrane</keyword>
<feature type="transmembrane region" description="Helical" evidence="1">
    <location>
        <begin position="361"/>
        <end position="379"/>
    </location>
</feature>
<dbReference type="PANTHER" id="PTHR36840">
    <property type="entry name" value="BLL5714 PROTEIN"/>
    <property type="match status" value="1"/>
</dbReference>
<keyword evidence="1" id="KW-0472">Membrane</keyword>
<feature type="transmembrane region" description="Helical" evidence="1">
    <location>
        <begin position="164"/>
        <end position="184"/>
    </location>
</feature>
<dbReference type="PANTHER" id="PTHR36840:SF1">
    <property type="entry name" value="BLL5714 PROTEIN"/>
    <property type="match status" value="1"/>
</dbReference>
<evidence type="ECO:0000313" key="2">
    <source>
        <dbReference type="EMBL" id="MDZ5490998.1"/>
    </source>
</evidence>
<proteinExistence type="predicted"/>
<feature type="transmembrane region" description="Helical" evidence="1">
    <location>
        <begin position="105"/>
        <end position="126"/>
    </location>
</feature>
<comment type="caution">
    <text evidence="2">The sequence shown here is derived from an EMBL/GenBank/DDBJ whole genome shotgun (WGS) entry which is preliminary data.</text>
</comment>
<feature type="transmembrane region" description="Helical" evidence="1">
    <location>
        <begin position="74"/>
        <end position="93"/>
    </location>
</feature>
<evidence type="ECO:0000313" key="3">
    <source>
        <dbReference type="Proteomes" id="UP001290101"/>
    </source>
</evidence>
<keyword evidence="1" id="KW-1133">Transmembrane helix</keyword>
<sequence length="448" mass="47093">MDHSLCCIVAVAVGAQRSGLQPAAYRGRDAHPGPGAVCTWQNASNLGQSWQTGEPMTTSRAAELLRKAGDPQRATFLELFFDLVFVLALAQLSRGLAEDLGWSGALRTLVLLGAMWWVWSSTAWLTDRTDPQRTVIQALVIATMVGSLVMAAAVPDAFGDTGLIFAGAYVAVQLGRGLVLVAVLHRHEMQRHVVRGLFWYGLSALPWIAGALVHGTARGALWALAVVLDHTAGRIGFPTPGAGRTPSQDLVISGEHLSERYRQFFIIALGELILVTGLALSSSDFAPDGVAAFAVSIATTVLLWRIYIYRAGQVLAEAIAVSPDPVRLARSASYAHLAMVAGVVVAAVGDELVIAHPLGHTPPAWIAVILGGPALYLAGRARFEHAVFGRVSRSRPIGVLALAALTPAMHPLPPVVVAAAAALVLTGIAISDAARARGRPPEPPSPPG</sequence>
<feature type="transmembrane region" description="Helical" evidence="1">
    <location>
        <begin position="289"/>
        <end position="307"/>
    </location>
</feature>
<name>A0ABU5JEI4_9ACTN</name>
<feature type="transmembrane region" description="Helical" evidence="1">
    <location>
        <begin position="196"/>
        <end position="213"/>
    </location>
</feature>
<evidence type="ECO:0000256" key="1">
    <source>
        <dbReference type="SAM" id="Phobius"/>
    </source>
</evidence>
<feature type="transmembrane region" description="Helical" evidence="1">
    <location>
        <begin position="415"/>
        <end position="434"/>
    </location>
</feature>
<protein>
    <submittedName>
        <fullName evidence="2">Low temperature requirement protein A</fullName>
    </submittedName>
</protein>
<dbReference type="Pfam" id="PF06772">
    <property type="entry name" value="LtrA"/>
    <property type="match status" value="1"/>
</dbReference>
<accession>A0ABU5JEI4</accession>
<feature type="transmembrane region" description="Helical" evidence="1">
    <location>
        <begin position="328"/>
        <end position="349"/>
    </location>
</feature>
<reference evidence="2 3" key="1">
    <citation type="submission" date="2023-12" db="EMBL/GenBank/DDBJ databases">
        <title>Micromonospora sp. nov., isolated from Atacama Desert.</title>
        <authorList>
            <person name="Carro L."/>
            <person name="Golinska P."/>
            <person name="Klenk H.-P."/>
            <person name="Goodfellow M."/>
        </authorList>
    </citation>
    <scope>NUCLEOTIDE SEQUENCE [LARGE SCALE GENOMIC DNA]</scope>
    <source>
        <strain evidence="2 3">4G53</strain>
    </source>
</reference>